<dbReference type="Proteomes" id="UP000326924">
    <property type="component" value="Unassembled WGS sequence"/>
</dbReference>
<dbReference type="PANTHER" id="PTHR22929:SF0">
    <property type="entry name" value="TRANSCRIPTION FACTOR TFIIIB COMPONENT B'' HOMOLOG"/>
    <property type="match status" value="1"/>
</dbReference>
<dbReference type="InterPro" id="IPR001005">
    <property type="entry name" value="SANT/Myb"/>
</dbReference>
<feature type="compositionally biased region" description="Pro residues" evidence="1">
    <location>
        <begin position="44"/>
        <end position="57"/>
    </location>
</feature>
<feature type="compositionally biased region" description="Basic and acidic residues" evidence="1">
    <location>
        <begin position="309"/>
        <end position="318"/>
    </location>
</feature>
<feature type="compositionally biased region" description="Low complexity" evidence="1">
    <location>
        <begin position="25"/>
        <end position="43"/>
    </location>
</feature>
<dbReference type="SUPFAM" id="SSF46689">
    <property type="entry name" value="Homeodomain-like"/>
    <property type="match status" value="1"/>
</dbReference>
<dbReference type="InParanoid" id="A0A5J5F1C9"/>
<feature type="compositionally biased region" description="Basic residues" evidence="1">
    <location>
        <begin position="298"/>
        <end position="308"/>
    </location>
</feature>
<proteinExistence type="predicted"/>
<feature type="region of interest" description="Disordered" evidence="1">
    <location>
        <begin position="556"/>
        <end position="577"/>
    </location>
</feature>
<feature type="compositionally biased region" description="Basic and acidic residues" evidence="1">
    <location>
        <begin position="380"/>
        <end position="389"/>
    </location>
</feature>
<feature type="compositionally biased region" description="Basic residues" evidence="1">
    <location>
        <begin position="8"/>
        <end position="20"/>
    </location>
</feature>
<feature type="compositionally biased region" description="Basic residues" evidence="1">
    <location>
        <begin position="278"/>
        <end position="290"/>
    </location>
</feature>
<organism evidence="3 4">
    <name type="scientific">Sphaerosporella brunnea</name>
    <dbReference type="NCBI Taxonomy" id="1250544"/>
    <lineage>
        <taxon>Eukaryota</taxon>
        <taxon>Fungi</taxon>
        <taxon>Dikarya</taxon>
        <taxon>Ascomycota</taxon>
        <taxon>Pezizomycotina</taxon>
        <taxon>Pezizomycetes</taxon>
        <taxon>Pezizales</taxon>
        <taxon>Pyronemataceae</taxon>
        <taxon>Sphaerosporella</taxon>
    </lineage>
</organism>
<dbReference type="InterPro" id="IPR009057">
    <property type="entry name" value="Homeodomain-like_sf"/>
</dbReference>
<feature type="region of interest" description="Disordered" evidence="1">
    <location>
        <begin position="92"/>
        <end position="362"/>
    </location>
</feature>
<dbReference type="SMART" id="SM00717">
    <property type="entry name" value="SANT"/>
    <property type="match status" value="1"/>
</dbReference>
<gene>
    <name evidence="3" type="ORF">FN846DRAFT_606818</name>
</gene>
<evidence type="ECO:0000313" key="3">
    <source>
        <dbReference type="EMBL" id="KAA8909561.1"/>
    </source>
</evidence>
<feature type="compositionally biased region" description="Basic residues" evidence="1">
    <location>
        <begin position="190"/>
        <end position="205"/>
    </location>
</feature>
<feature type="domain" description="Myb-like" evidence="2">
    <location>
        <begin position="468"/>
        <end position="516"/>
    </location>
</feature>
<dbReference type="OrthoDB" id="272624at2759"/>
<dbReference type="GO" id="GO:0000126">
    <property type="term" value="C:transcription factor TFIIIB complex"/>
    <property type="evidence" value="ECO:0007669"/>
    <property type="project" value="TreeGrafter"/>
</dbReference>
<dbReference type="EMBL" id="VXIS01000056">
    <property type="protein sequence ID" value="KAA8909561.1"/>
    <property type="molecule type" value="Genomic_DNA"/>
</dbReference>
<evidence type="ECO:0000256" key="1">
    <source>
        <dbReference type="SAM" id="MobiDB-lite"/>
    </source>
</evidence>
<evidence type="ECO:0000259" key="2">
    <source>
        <dbReference type="SMART" id="SM00717"/>
    </source>
</evidence>
<dbReference type="CDD" id="cd00167">
    <property type="entry name" value="SANT"/>
    <property type="match status" value="1"/>
</dbReference>
<dbReference type="InterPro" id="IPR039467">
    <property type="entry name" value="TFIIIB_B''_Myb"/>
</dbReference>
<dbReference type="AlphaFoldDB" id="A0A5J5F1C9"/>
<dbReference type="Pfam" id="PF15963">
    <property type="entry name" value="Myb_DNA-bind_7"/>
    <property type="match status" value="1"/>
</dbReference>
<comment type="caution">
    <text evidence="3">The sequence shown here is derived from an EMBL/GenBank/DDBJ whole genome shotgun (WGS) entry which is preliminary data.</text>
</comment>
<keyword evidence="4" id="KW-1185">Reference proteome</keyword>
<dbReference type="GO" id="GO:0001156">
    <property type="term" value="F:TFIIIC-class transcription factor complex binding"/>
    <property type="evidence" value="ECO:0007669"/>
    <property type="project" value="TreeGrafter"/>
</dbReference>
<feature type="region of interest" description="Disordered" evidence="1">
    <location>
        <begin position="1"/>
        <end position="64"/>
    </location>
</feature>
<name>A0A5J5F1C9_9PEZI</name>
<feature type="compositionally biased region" description="Acidic residues" evidence="1">
    <location>
        <begin position="242"/>
        <end position="273"/>
    </location>
</feature>
<evidence type="ECO:0000313" key="4">
    <source>
        <dbReference type="Proteomes" id="UP000326924"/>
    </source>
</evidence>
<feature type="region of interest" description="Disordered" evidence="1">
    <location>
        <begin position="375"/>
        <end position="396"/>
    </location>
</feature>
<dbReference type="Gene3D" id="1.10.10.60">
    <property type="entry name" value="Homeodomain-like"/>
    <property type="match status" value="1"/>
</dbReference>
<accession>A0A5J5F1C9</accession>
<dbReference type="GO" id="GO:0070898">
    <property type="term" value="P:RNA polymerase III preinitiation complex assembly"/>
    <property type="evidence" value="ECO:0007669"/>
    <property type="project" value="TreeGrafter"/>
</dbReference>
<feature type="compositionally biased region" description="Basic and acidic residues" evidence="1">
    <location>
        <begin position="326"/>
        <end position="352"/>
    </location>
</feature>
<protein>
    <recommendedName>
        <fullName evidence="2">Myb-like domain-containing protein</fullName>
    </recommendedName>
</protein>
<reference evidence="3 4" key="1">
    <citation type="submission" date="2019-09" db="EMBL/GenBank/DDBJ databases">
        <title>Draft genome of the ectomycorrhizal ascomycete Sphaerosporella brunnea.</title>
        <authorList>
            <consortium name="DOE Joint Genome Institute"/>
            <person name="Benucci G.M."/>
            <person name="Marozzi G."/>
            <person name="Antonielli L."/>
            <person name="Sanchez S."/>
            <person name="Marco P."/>
            <person name="Wang X."/>
            <person name="Falini L.B."/>
            <person name="Barry K."/>
            <person name="Haridas S."/>
            <person name="Lipzen A."/>
            <person name="Labutti K."/>
            <person name="Grigoriev I.V."/>
            <person name="Murat C."/>
            <person name="Martin F."/>
            <person name="Albertini E."/>
            <person name="Donnini D."/>
            <person name="Bonito G."/>
        </authorList>
    </citation>
    <scope>NUCLEOTIDE SEQUENCE [LARGE SCALE GENOMIC DNA]</scope>
    <source>
        <strain evidence="3 4">Sb_GMNB300</strain>
    </source>
</reference>
<sequence>MSSVVNKSKNKFAPKAKARVRGNVASATPALEPTATPAAQKPVVPAPPPPPPPPAIEPEPSYASRHVAIPTFEGATHGIGIPVLEGAGEVQVSSVRPSAPPTLVNGTEAPVRPPPSIARAIPQLEGATETPAITVDKSKGDKVAVNKGKGKAVVSEKGHGAAGEPPMEAEQSVEPVEEAITQTGGAAASKKTRTRKAPAPRKRKAPLPPPPSTEVPLEGVRRSSRAKKPRIQEADTQNNADEGQEDDEIMADAEEEEEAFREEDGEEDEEEYEGEKRPQKKANAKSKAKPKSQDKGKPKAPRKPRAPRKPKEPGDGPQRRGRRRQKTPDDAEDQKIEEDVVKMKDLCKDPRIGRKSKRGKELENAEFNEAVRRRMASKTELAERRARGEDVDEAEEDRLERLASANRINRPGAAPQMRVVNGQMVLDEESLRVNRHERDALAVEDMEIVEENVHTRLVNSATWSKRVRGDRWDEDSTDRFYQALSMFGTDFEMISRLFPGRARREVKNKFNCEERKDPARVTQALKTRVVVNMAEYSQITNQQFPDPGVLEKELQQLRDEHEAEAETSGTLPNPGVG</sequence>
<dbReference type="PANTHER" id="PTHR22929">
    <property type="entry name" value="RNA POLYMERASE III TRANSCRIPTION INITIATION FACTOR B"/>
    <property type="match status" value="1"/>
</dbReference>